<keyword evidence="3" id="KW-0547">Nucleotide-binding</keyword>
<gene>
    <name evidence="6" type="ORF">LKD37_15200</name>
</gene>
<evidence type="ECO:0000313" key="6">
    <source>
        <dbReference type="EMBL" id="MCC2130833.1"/>
    </source>
</evidence>
<reference evidence="6" key="1">
    <citation type="submission" date="2021-10" db="EMBL/GenBank/DDBJ databases">
        <title>Anaerobic single-cell dispensing facilitates the cultivation of human gut bacteria.</title>
        <authorList>
            <person name="Afrizal A."/>
        </authorList>
    </citation>
    <scope>NUCLEOTIDE SEQUENCE</scope>
    <source>
        <strain evidence="6">CLA-AA-H272</strain>
    </source>
</reference>
<dbReference type="GO" id="GO:0016887">
    <property type="term" value="F:ATP hydrolysis activity"/>
    <property type="evidence" value="ECO:0007669"/>
    <property type="project" value="InterPro"/>
</dbReference>
<keyword evidence="4 6" id="KW-0067">ATP-binding</keyword>
<evidence type="ECO:0000259" key="5">
    <source>
        <dbReference type="PROSITE" id="PS50893"/>
    </source>
</evidence>
<evidence type="ECO:0000256" key="3">
    <source>
        <dbReference type="ARBA" id="ARBA00022741"/>
    </source>
</evidence>
<comment type="similarity">
    <text evidence="1">Belongs to the ABC transporter superfamily.</text>
</comment>
<dbReference type="PANTHER" id="PTHR42734:SF17">
    <property type="entry name" value="METAL TRANSPORT SYSTEM ATP-BINDING PROTEIN TM_0124-RELATED"/>
    <property type="match status" value="1"/>
</dbReference>
<evidence type="ECO:0000256" key="1">
    <source>
        <dbReference type="ARBA" id="ARBA00005417"/>
    </source>
</evidence>
<dbReference type="SUPFAM" id="SSF52540">
    <property type="entry name" value="P-loop containing nucleoside triphosphate hydrolases"/>
    <property type="match status" value="1"/>
</dbReference>
<dbReference type="InterPro" id="IPR027417">
    <property type="entry name" value="P-loop_NTPase"/>
</dbReference>
<dbReference type="AlphaFoldDB" id="A0AAE3DE90"/>
<dbReference type="SMART" id="SM00382">
    <property type="entry name" value="AAA"/>
    <property type="match status" value="1"/>
</dbReference>
<keyword evidence="2" id="KW-0813">Transport</keyword>
<organism evidence="6 7">
    <name type="scientific">Brotocaccenecus cirricatena</name>
    <dbReference type="NCBI Taxonomy" id="3064195"/>
    <lineage>
        <taxon>Bacteria</taxon>
        <taxon>Bacillati</taxon>
        <taxon>Bacillota</taxon>
        <taxon>Clostridia</taxon>
        <taxon>Eubacteriales</taxon>
        <taxon>Oscillospiraceae</taxon>
        <taxon>Brotocaccenecus</taxon>
    </lineage>
</organism>
<dbReference type="RefSeq" id="WP_302929961.1">
    <property type="nucleotide sequence ID" value="NZ_JAJEPW010000075.1"/>
</dbReference>
<feature type="domain" description="ABC transporter" evidence="5">
    <location>
        <begin position="8"/>
        <end position="237"/>
    </location>
</feature>
<sequence>MSEQKVLIDCRDAALGYEGRPIWEHLTFQVRRGDYLCIVGDNGSGKSTLLKSMLGLLRPLSGEIRLDESLRRGAIGYLPQQTRAQKDFPATVSEVVLSGFLSARGWKFFYTPAQKSQALQHMGKLGILELKDKCYRELSGGQQQRVLLARALCAAGDLLVLDEPVTGLDPAAADDLYRTLRYLNRTEGMAVVMVTHDIRSALRDAAAILHAGRDQWFLGTPREYLASPYGKRFGGDLS</sequence>
<dbReference type="PANTHER" id="PTHR42734">
    <property type="entry name" value="METAL TRANSPORT SYSTEM ATP-BINDING PROTEIN TM_0124-RELATED"/>
    <property type="match status" value="1"/>
</dbReference>
<dbReference type="PROSITE" id="PS50893">
    <property type="entry name" value="ABC_TRANSPORTER_2"/>
    <property type="match status" value="1"/>
</dbReference>
<protein>
    <submittedName>
        <fullName evidence="6">Metal ABC transporter ATP-binding protein</fullName>
    </submittedName>
</protein>
<evidence type="ECO:0000256" key="4">
    <source>
        <dbReference type="ARBA" id="ARBA00022840"/>
    </source>
</evidence>
<dbReference type="InterPro" id="IPR003593">
    <property type="entry name" value="AAA+_ATPase"/>
</dbReference>
<accession>A0AAE3DE90</accession>
<dbReference type="GO" id="GO:0005524">
    <property type="term" value="F:ATP binding"/>
    <property type="evidence" value="ECO:0007669"/>
    <property type="project" value="UniProtKB-KW"/>
</dbReference>
<dbReference type="Proteomes" id="UP001199319">
    <property type="component" value="Unassembled WGS sequence"/>
</dbReference>
<dbReference type="Pfam" id="PF00005">
    <property type="entry name" value="ABC_tran"/>
    <property type="match status" value="1"/>
</dbReference>
<dbReference type="PROSITE" id="PS00211">
    <property type="entry name" value="ABC_TRANSPORTER_1"/>
    <property type="match status" value="1"/>
</dbReference>
<evidence type="ECO:0000256" key="2">
    <source>
        <dbReference type="ARBA" id="ARBA00022448"/>
    </source>
</evidence>
<dbReference type="InterPro" id="IPR050153">
    <property type="entry name" value="Metal_Ion_Import_ABC"/>
</dbReference>
<proteinExistence type="inferred from homology"/>
<dbReference type="InterPro" id="IPR003439">
    <property type="entry name" value="ABC_transporter-like_ATP-bd"/>
</dbReference>
<comment type="caution">
    <text evidence="6">The sequence shown here is derived from an EMBL/GenBank/DDBJ whole genome shotgun (WGS) entry which is preliminary data.</text>
</comment>
<dbReference type="Gene3D" id="3.40.50.300">
    <property type="entry name" value="P-loop containing nucleotide triphosphate hydrolases"/>
    <property type="match status" value="1"/>
</dbReference>
<dbReference type="EMBL" id="JAJEPW010000075">
    <property type="protein sequence ID" value="MCC2130833.1"/>
    <property type="molecule type" value="Genomic_DNA"/>
</dbReference>
<evidence type="ECO:0000313" key="7">
    <source>
        <dbReference type="Proteomes" id="UP001199319"/>
    </source>
</evidence>
<keyword evidence="7" id="KW-1185">Reference proteome</keyword>
<name>A0AAE3DE90_9FIRM</name>
<dbReference type="InterPro" id="IPR017871">
    <property type="entry name" value="ABC_transporter-like_CS"/>
</dbReference>